<dbReference type="Proteomes" id="UP000182100">
    <property type="component" value="Unassembled WGS sequence"/>
</dbReference>
<gene>
    <name evidence="2" type="ORF">SAMN05216505_102118</name>
</gene>
<reference evidence="3" key="1">
    <citation type="submission" date="2016-10" db="EMBL/GenBank/DDBJ databases">
        <authorList>
            <person name="Varghese N."/>
            <person name="Submissions S."/>
        </authorList>
    </citation>
    <scope>NUCLEOTIDE SEQUENCE [LARGE SCALE GENOMIC DNA]</scope>
    <source>
        <strain evidence="3">CGMCC 4.3504</strain>
    </source>
</reference>
<organism evidence="2 3">
    <name type="scientific">Streptomyces prasinopilosus</name>
    <dbReference type="NCBI Taxonomy" id="67344"/>
    <lineage>
        <taxon>Bacteria</taxon>
        <taxon>Bacillati</taxon>
        <taxon>Actinomycetota</taxon>
        <taxon>Actinomycetes</taxon>
        <taxon>Kitasatosporales</taxon>
        <taxon>Streptomycetaceae</taxon>
        <taxon>Streptomyces</taxon>
    </lineage>
</organism>
<name>A0A1G6LHM0_9ACTN</name>
<evidence type="ECO:0000256" key="1">
    <source>
        <dbReference type="SAM" id="MobiDB-lite"/>
    </source>
</evidence>
<keyword evidence="3" id="KW-1185">Reference proteome</keyword>
<accession>A0A1G6LHM0</accession>
<dbReference type="GO" id="GO:0016740">
    <property type="term" value="F:transferase activity"/>
    <property type="evidence" value="ECO:0007669"/>
    <property type="project" value="UniProtKB-KW"/>
</dbReference>
<dbReference type="STRING" id="67344.SAMN05216505_102118"/>
<proteinExistence type="predicted"/>
<evidence type="ECO:0000313" key="3">
    <source>
        <dbReference type="Proteomes" id="UP000182100"/>
    </source>
</evidence>
<evidence type="ECO:0000313" key="2">
    <source>
        <dbReference type="EMBL" id="SDC42768.1"/>
    </source>
</evidence>
<dbReference type="EMBL" id="FMZK01000002">
    <property type="protein sequence ID" value="SDC42768.1"/>
    <property type="molecule type" value="Genomic_DNA"/>
</dbReference>
<keyword evidence="2" id="KW-0808">Transferase</keyword>
<protein>
    <submittedName>
        <fullName evidence="2">Glucose-1-phosphate thymidylyltransferase</fullName>
    </submittedName>
</protein>
<sequence length="56" mass="5925">MYLGDGFVVGGIADLVDKFRAERPDARILLTRASDPSGSGAAEGTPQHPEKVIRVS</sequence>
<feature type="region of interest" description="Disordered" evidence="1">
    <location>
        <begin position="31"/>
        <end position="56"/>
    </location>
</feature>
<dbReference type="AlphaFoldDB" id="A0A1G6LHM0"/>